<protein>
    <recommendedName>
        <fullName evidence="11 12">UvrABC system protein B</fullName>
        <shortName evidence="12">Protein UvrB</shortName>
    </recommendedName>
    <alternativeName>
        <fullName evidence="12">Excinuclease ABC subunit B</fullName>
    </alternativeName>
</protein>
<evidence type="ECO:0000256" key="13">
    <source>
        <dbReference type="RuleBase" id="RU003587"/>
    </source>
</evidence>
<dbReference type="InterPro" id="IPR041471">
    <property type="entry name" value="UvrB_inter"/>
</dbReference>
<comment type="function">
    <text evidence="12">The UvrABC repair system catalyzes the recognition and processing of DNA lesions. A damage recognition complex composed of 2 UvrA and 2 UvrB subunits scans DNA for abnormalities. Upon binding of the UvrA(2)B(2) complex to a putative damaged site, the DNA wraps around one UvrB monomer. DNA wrap is dependent on ATP binding by UvrB and probably causes local melting of the DNA helix, facilitating insertion of UvrB beta-hairpin between the DNA strands. Then UvrB probes one DNA strand for the presence of a lesion. If a lesion is found the UvrA subunits dissociate and the UvrB-DNA preincision complex is formed. This complex is subsequently bound by UvrC and the second UvrB is released. If no lesion is found, the DNA wraps around the other UvrB subunit that will check the other stand for damage.</text>
</comment>
<keyword evidence="7 12" id="KW-0067">ATP-binding</keyword>
<dbReference type="NCBIfam" id="NF003673">
    <property type="entry name" value="PRK05298.1"/>
    <property type="match status" value="1"/>
</dbReference>
<comment type="caution">
    <text evidence="18">The sequence shown here is derived from an EMBL/GenBank/DDBJ whole genome shotgun (WGS) entry which is preliminary data.</text>
</comment>
<feature type="coiled-coil region" evidence="14">
    <location>
        <begin position="624"/>
        <end position="651"/>
    </location>
</feature>
<dbReference type="InterPro" id="IPR024759">
    <property type="entry name" value="UvrB_YAD/RRR_dom"/>
</dbReference>
<dbReference type="EMBL" id="VIJZ01000003">
    <property type="protein sequence ID" value="TQR99306.1"/>
    <property type="molecule type" value="Genomic_DNA"/>
</dbReference>
<evidence type="ECO:0000256" key="3">
    <source>
        <dbReference type="ARBA" id="ARBA00022490"/>
    </source>
</evidence>
<keyword evidence="14" id="KW-0175">Coiled coil</keyword>
<dbReference type="InterPro" id="IPR001943">
    <property type="entry name" value="UVR_dom"/>
</dbReference>
<dbReference type="CDD" id="cd17916">
    <property type="entry name" value="DEXHc_UvrB"/>
    <property type="match status" value="1"/>
</dbReference>
<dbReference type="PROSITE" id="PS51194">
    <property type="entry name" value="HELICASE_CTER"/>
    <property type="match status" value="1"/>
</dbReference>
<keyword evidence="6 12" id="KW-0228">DNA excision</keyword>
<evidence type="ECO:0000259" key="17">
    <source>
        <dbReference type="PROSITE" id="PS51194"/>
    </source>
</evidence>
<keyword evidence="5 12" id="KW-0227">DNA damage</keyword>
<dbReference type="PROSITE" id="PS50151">
    <property type="entry name" value="UVR"/>
    <property type="match status" value="1"/>
</dbReference>
<sequence>MSDIVVSDKTFEIQSEFQPQGDQPQAIFELVEGIAEGKKHQTLLGATGTGKTFTIAQTIAKLNRPTLVIAHNKTLAAQLASEFKEFFPNNSVDYFVSYYDYYQPEAYIPSSDTYIEKDSSINEEIDKLRHSATSSLFERRDVIIVASVSCIYGLGSPKEYSSLLLSLRVGMEKPRNQILSRLVDIQYQRNDINFVRGTFRVRGDVVEIFPASHGENAIRVELFGDEIERITEINVLTGELIGEREHIAIFPASHFVTHEDTMRVALVNIERELEERLAELKEQGKLLEAQRLEQRTRYDIEMMREVGFCSGVENYSGPLTFRERGATPYTLLDYFPDDMLIVIDESHVTLPQIRAMYNGDQARKNVLVEHGFRLPSALDNRPLKFEEFEDKVNQIIYVSATPGPYEMEKCDTMVQQIIRPTGLLDPLIEVRPSKGQIDDLINEIRQRIEREERVLVTTLTKKMAEDLTDYLKEVGIKVRYMHSEIKTLERMAILRDLRLGTFDVLIGINLLREGLDLPEVSLVAILDADKEGFLRSERSLIQTIGRAARNSDGRVIMYGDKITDSMDKAIKETERRREIQIQYNEEHGITPQTIRKKIRDVIEATKTAESKNDYLPNETGKLSKKERQSLIQRLEAEMKDAAKNLQFERAAELRDALLELRAD</sequence>
<dbReference type="Pfam" id="PF04851">
    <property type="entry name" value="ResIII"/>
    <property type="match status" value="1"/>
</dbReference>
<evidence type="ECO:0000256" key="2">
    <source>
        <dbReference type="ARBA" id="ARBA00008533"/>
    </source>
</evidence>
<keyword evidence="8 12" id="KW-0267">Excision nuclease</keyword>
<keyword evidence="4 12" id="KW-0547">Nucleotide-binding</keyword>
<dbReference type="SUPFAM" id="SSF52540">
    <property type="entry name" value="P-loop containing nucleoside triphosphate hydrolases"/>
    <property type="match status" value="2"/>
</dbReference>
<dbReference type="SMART" id="SM00487">
    <property type="entry name" value="DEXDc"/>
    <property type="match status" value="1"/>
</dbReference>
<feature type="domain" description="Helicase C-terminal" evidence="17">
    <location>
        <begin position="436"/>
        <end position="602"/>
    </location>
</feature>
<dbReference type="PANTHER" id="PTHR24029:SF0">
    <property type="entry name" value="UVRABC SYSTEM PROTEIN B"/>
    <property type="match status" value="1"/>
</dbReference>
<dbReference type="Gene3D" id="4.10.860.10">
    <property type="entry name" value="UVR domain"/>
    <property type="match status" value="1"/>
</dbReference>
<dbReference type="PANTHER" id="PTHR24029">
    <property type="entry name" value="UVRABC SYSTEM PROTEIN B"/>
    <property type="match status" value="1"/>
</dbReference>
<feature type="domain" description="UVR" evidence="15">
    <location>
        <begin position="628"/>
        <end position="663"/>
    </location>
</feature>
<evidence type="ECO:0000256" key="7">
    <source>
        <dbReference type="ARBA" id="ARBA00022840"/>
    </source>
</evidence>
<keyword evidence="12 13" id="KW-0742">SOS response</keyword>
<dbReference type="InterPro" id="IPR001650">
    <property type="entry name" value="Helicase_C-like"/>
</dbReference>
<dbReference type="Proteomes" id="UP000319219">
    <property type="component" value="Unassembled WGS sequence"/>
</dbReference>
<dbReference type="InterPro" id="IPR027417">
    <property type="entry name" value="P-loop_NTPase"/>
</dbReference>
<evidence type="ECO:0000256" key="11">
    <source>
        <dbReference type="ARBA" id="ARBA00029504"/>
    </source>
</evidence>
<evidence type="ECO:0000256" key="10">
    <source>
        <dbReference type="ARBA" id="ARBA00026033"/>
    </source>
</evidence>
<evidence type="ECO:0000256" key="6">
    <source>
        <dbReference type="ARBA" id="ARBA00022769"/>
    </source>
</evidence>
<dbReference type="Gene3D" id="3.40.50.300">
    <property type="entry name" value="P-loop containing nucleotide triphosphate hydrolases"/>
    <property type="match status" value="3"/>
</dbReference>
<dbReference type="PROSITE" id="PS51192">
    <property type="entry name" value="HELICASE_ATP_BIND_1"/>
    <property type="match status" value="1"/>
</dbReference>
<dbReference type="InterPro" id="IPR006935">
    <property type="entry name" value="Helicase/UvrB_N"/>
</dbReference>
<dbReference type="Pfam" id="PF00271">
    <property type="entry name" value="Helicase_C"/>
    <property type="match status" value="1"/>
</dbReference>
<feature type="domain" description="Helicase ATP-binding" evidence="16">
    <location>
        <begin position="32"/>
        <end position="166"/>
    </location>
</feature>
<evidence type="ECO:0000259" key="15">
    <source>
        <dbReference type="PROSITE" id="PS50151"/>
    </source>
</evidence>
<evidence type="ECO:0000256" key="5">
    <source>
        <dbReference type="ARBA" id="ARBA00022763"/>
    </source>
</evidence>
<dbReference type="InterPro" id="IPR036876">
    <property type="entry name" value="UVR_dom_sf"/>
</dbReference>
<dbReference type="Pfam" id="PF12344">
    <property type="entry name" value="UvrB"/>
    <property type="match status" value="1"/>
</dbReference>
<dbReference type="HAMAP" id="MF_00204">
    <property type="entry name" value="UvrB"/>
    <property type="match status" value="1"/>
</dbReference>
<dbReference type="InterPro" id="IPR014001">
    <property type="entry name" value="Helicase_ATP-bd"/>
</dbReference>
<dbReference type="SMART" id="SM00490">
    <property type="entry name" value="HELICc"/>
    <property type="match status" value="1"/>
</dbReference>
<keyword evidence="3 12" id="KW-0963">Cytoplasm</keyword>
<evidence type="ECO:0000259" key="16">
    <source>
        <dbReference type="PROSITE" id="PS51192"/>
    </source>
</evidence>
<evidence type="ECO:0000256" key="4">
    <source>
        <dbReference type="ARBA" id="ARBA00022741"/>
    </source>
</evidence>
<gene>
    <name evidence="12 18" type="primary">uvrB</name>
    <name evidence="18" type="ORF">FKV70_07265</name>
</gene>
<dbReference type="InterPro" id="IPR004807">
    <property type="entry name" value="UvrB"/>
</dbReference>
<dbReference type="Pfam" id="PF02151">
    <property type="entry name" value="UVR"/>
    <property type="match status" value="1"/>
</dbReference>
<dbReference type="RefSeq" id="WP_142612328.1">
    <property type="nucleotide sequence ID" value="NZ_VIJZ01000003.1"/>
</dbReference>
<evidence type="ECO:0000256" key="9">
    <source>
        <dbReference type="ARBA" id="ARBA00023204"/>
    </source>
</evidence>
<comment type="subunit">
    <text evidence="10 12 13">Forms a heterotetramer with UvrA during the search for lesions. Interacts with UvrC in an incision complex.</text>
</comment>
<evidence type="ECO:0000313" key="19">
    <source>
        <dbReference type="Proteomes" id="UP000319219"/>
    </source>
</evidence>
<feature type="binding site" evidence="12">
    <location>
        <begin position="45"/>
        <end position="52"/>
    </location>
    <ligand>
        <name>ATP</name>
        <dbReference type="ChEBI" id="CHEBI:30616"/>
    </ligand>
</feature>
<accession>A0ABY3B5J5</accession>
<evidence type="ECO:0000256" key="12">
    <source>
        <dbReference type="HAMAP-Rule" id="MF_00204"/>
    </source>
</evidence>
<dbReference type="Pfam" id="PF17757">
    <property type="entry name" value="UvrB_inter"/>
    <property type="match status" value="1"/>
</dbReference>
<feature type="short sequence motif" description="Beta-hairpin" evidence="12">
    <location>
        <begin position="98"/>
        <end position="121"/>
    </location>
</feature>
<evidence type="ECO:0000256" key="1">
    <source>
        <dbReference type="ARBA" id="ARBA00004496"/>
    </source>
</evidence>
<comment type="domain">
    <text evidence="12">The beta-hairpin motif is involved in DNA binding.</text>
</comment>
<evidence type="ECO:0000256" key="14">
    <source>
        <dbReference type="SAM" id="Coils"/>
    </source>
</evidence>
<proteinExistence type="inferred from homology"/>
<comment type="subcellular location">
    <subcellularLocation>
        <location evidence="1 12 13">Cytoplasm</location>
    </subcellularLocation>
</comment>
<feature type="coiled-coil region" evidence="14">
    <location>
        <begin position="263"/>
        <end position="297"/>
    </location>
</feature>
<comment type="similarity">
    <text evidence="2 12 13">Belongs to the UvrB family.</text>
</comment>
<keyword evidence="9 12" id="KW-0234">DNA repair</keyword>
<evidence type="ECO:0000313" key="18">
    <source>
        <dbReference type="EMBL" id="TQR99306.1"/>
    </source>
</evidence>
<dbReference type="CDD" id="cd18790">
    <property type="entry name" value="SF2_C_UvrB"/>
    <property type="match status" value="1"/>
</dbReference>
<dbReference type="NCBIfam" id="TIGR00631">
    <property type="entry name" value="uvrb"/>
    <property type="match status" value="1"/>
</dbReference>
<keyword evidence="19" id="KW-1185">Reference proteome</keyword>
<reference evidence="18 19" key="1">
    <citation type="submission" date="2019-07" db="EMBL/GenBank/DDBJ databases">
        <title>Paenibacillus ottowii sp. nov. isolated from a fermentation system processing bovine manure.</title>
        <authorList>
            <person name="Velazquez L.F."/>
            <person name="Rajbanshi S."/>
            <person name="Guan S."/>
            <person name="Hinchee M."/>
            <person name="Welsh A."/>
        </authorList>
    </citation>
    <scope>NUCLEOTIDE SEQUENCE [LARGE SCALE GENOMIC DNA]</scope>
    <source>
        <strain evidence="18 19">MS2379</strain>
    </source>
</reference>
<dbReference type="SUPFAM" id="SSF46600">
    <property type="entry name" value="C-terminal UvrC-binding domain of UvrB"/>
    <property type="match status" value="1"/>
</dbReference>
<evidence type="ECO:0000256" key="8">
    <source>
        <dbReference type="ARBA" id="ARBA00022881"/>
    </source>
</evidence>
<organism evidence="18 19">
    <name type="scientific">Paenibacillus ottowii</name>
    <dbReference type="NCBI Taxonomy" id="2315729"/>
    <lineage>
        <taxon>Bacteria</taxon>
        <taxon>Bacillati</taxon>
        <taxon>Bacillota</taxon>
        <taxon>Bacilli</taxon>
        <taxon>Bacillales</taxon>
        <taxon>Paenibacillaceae</taxon>
        <taxon>Paenibacillus</taxon>
    </lineage>
</organism>
<name>A0ABY3B5J5_9BACL</name>